<evidence type="ECO:0000259" key="3">
    <source>
        <dbReference type="Pfam" id="PF12172"/>
    </source>
</evidence>
<dbReference type="InterPro" id="IPR002347">
    <property type="entry name" value="SDR_fam"/>
</dbReference>
<dbReference type="SUPFAM" id="SSF51735">
    <property type="entry name" value="NAD(P)-binding Rossmann-fold domains"/>
    <property type="match status" value="1"/>
</dbReference>
<dbReference type="PANTHER" id="PTHR34075:SF5">
    <property type="entry name" value="BLR3430 PROTEIN"/>
    <property type="match status" value="1"/>
</dbReference>
<dbReference type="EMBL" id="CP073585">
    <property type="protein sequence ID" value="QUJ78423.1"/>
    <property type="molecule type" value="Genomic_DNA"/>
</dbReference>
<protein>
    <submittedName>
        <fullName evidence="4">SDR family NAD(P)-dependent oxidoreductase</fullName>
    </submittedName>
</protein>
<dbReference type="RefSeq" id="WP_212706615.1">
    <property type="nucleotide sequence ID" value="NZ_CP073585.1"/>
</dbReference>
<name>A0A975PP26_9RHOB</name>
<evidence type="ECO:0000313" key="5">
    <source>
        <dbReference type="Proteomes" id="UP000683291"/>
    </source>
</evidence>
<dbReference type="Pfam" id="PF01796">
    <property type="entry name" value="OB_ChsH2_C"/>
    <property type="match status" value="1"/>
</dbReference>
<dbReference type="KEGG" id="sual:KDD17_18470"/>
<dbReference type="InterPro" id="IPR012340">
    <property type="entry name" value="NA-bd_OB-fold"/>
</dbReference>
<evidence type="ECO:0000313" key="4">
    <source>
        <dbReference type="EMBL" id="QUJ78423.1"/>
    </source>
</evidence>
<organism evidence="4 5">
    <name type="scientific">Sulfitobacter albidus</name>
    <dbReference type="NCBI Taxonomy" id="2829501"/>
    <lineage>
        <taxon>Bacteria</taxon>
        <taxon>Pseudomonadati</taxon>
        <taxon>Pseudomonadota</taxon>
        <taxon>Alphaproteobacteria</taxon>
        <taxon>Rhodobacterales</taxon>
        <taxon>Roseobacteraceae</taxon>
        <taxon>Sulfitobacter</taxon>
    </lineage>
</organism>
<dbReference type="Proteomes" id="UP000683291">
    <property type="component" value="Chromosome pJK7-1-4"/>
</dbReference>
<keyword evidence="5" id="KW-1185">Reference proteome</keyword>
<evidence type="ECO:0000256" key="1">
    <source>
        <dbReference type="SAM" id="MobiDB-lite"/>
    </source>
</evidence>
<dbReference type="Pfam" id="PF00106">
    <property type="entry name" value="adh_short"/>
    <property type="match status" value="1"/>
</dbReference>
<dbReference type="InterPro" id="IPR002878">
    <property type="entry name" value="ChsH2_C"/>
</dbReference>
<feature type="region of interest" description="Disordered" evidence="1">
    <location>
        <begin position="1"/>
        <end position="26"/>
    </location>
</feature>
<dbReference type="PANTHER" id="PTHR34075">
    <property type="entry name" value="BLR3430 PROTEIN"/>
    <property type="match status" value="1"/>
</dbReference>
<gene>
    <name evidence="4" type="ORF">KDD17_18470</name>
</gene>
<dbReference type="InterPro" id="IPR052513">
    <property type="entry name" value="Thioester_dehydratase-like"/>
</dbReference>
<dbReference type="InterPro" id="IPR022002">
    <property type="entry name" value="ChsH2_Znr"/>
</dbReference>
<dbReference type="SUPFAM" id="SSF50249">
    <property type="entry name" value="Nucleic acid-binding proteins"/>
    <property type="match status" value="1"/>
</dbReference>
<feature type="domain" description="ChsH2 C-terminal OB-fold" evidence="2">
    <location>
        <begin position="72"/>
        <end position="130"/>
    </location>
</feature>
<dbReference type="InterPro" id="IPR036291">
    <property type="entry name" value="NAD(P)-bd_dom_sf"/>
</dbReference>
<dbReference type="AlphaFoldDB" id="A0A975PP26"/>
<evidence type="ECO:0000259" key="2">
    <source>
        <dbReference type="Pfam" id="PF01796"/>
    </source>
</evidence>
<feature type="domain" description="ChsH2 rubredoxin-like zinc ribbon" evidence="3">
    <location>
        <begin position="36"/>
        <end position="70"/>
    </location>
</feature>
<dbReference type="Pfam" id="PF12172">
    <property type="entry name" value="zf-ChsH2"/>
    <property type="match status" value="1"/>
</dbReference>
<accession>A0A975PP26</accession>
<dbReference type="Gene3D" id="6.10.30.10">
    <property type="match status" value="1"/>
</dbReference>
<proteinExistence type="predicted"/>
<dbReference type="Gene3D" id="3.40.50.720">
    <property type="entry name" value="NAD(P)-binding Rossmann-like Domain"/>
    <property type="match status" value="1"/>
</dbReference>
<sequence>MTDPLVPPPRKDPQKRSVSPTRPPEWRSRAAMGLTAAAAETRFALQSCTECGALQYPPRDACRSCLGTDLPWVDADPAGTLLAETTVRHSTKLYFRERVPWRMGSVQLDAGPVVLCHLHPDVTPRARVRMTNRLDRAGQGVLIALPQTPTPHMQEAPIMRAVTSDPKLRRVLITDARAALTPALTRALLEAGAATVFVGLSEAWRGPLPQIEGAEVLPLDVTDTASVQKLAGEIGGKVDILINTARFLRPGGVLARGDTGFAATEMEVNAMGLMRLAQAFGPGMCGRTGDGVNNAVAWVNILDAHALSPDPAYGSFGASQAAARAIALSLRGEFRASGLRVMNAYVGPTEEDWFAPLPPPKVAPKALARDIVAGLQDGAEDIWCGDVARDLRDRWRADAKVLERELTMGGDAP</sequence>
<reference evidence="4" key="1">
    <citation type="submission" date="2021-04" db="EMBL/GenBank/DDBJ databases">
        <title>Complete genome sequence for Sulfitobacter sp. strain JK7-1.</title>
        <authorList>
            <person name="Park S.-J."/>
        </authorList>
    </citation>
    <scope>NUCLEOTIDE SEQUENCE</scope>
    <source>
        <strain evidence="4">JK7-1</strain>
    </source>
</reference>